<organism evidence="1 2">
    <name type="scientific">Paraglomus brasilianum</name>
    <dbReference type="NCBI Taxonomy" id="144538"/>
    <lineage>
        <taxon>Eukaryota</taxon>
        <taxon>Fungi</taxon>
        <taxon>Fungi incertae sedis</taxon>
        <taxon>Mucoromycota</taxon>
        <taxon>Glomeromycotina</taxon>
        <taxon>Glomeromycetes</taxon>
        <taxon>Paraglomerales</taxon>
        <taxon>Paraglomeraceae</taxon>
        <taxon>Paraglomus</taxon>
    </lineage>
</organism>
<dbReference type="OrthoDB" id="2429061at2759"/>
<gene>
    <name evidence="1" type="ORF">PBRASI_LOCUS9629</name>
</gene>
<dbReference type="AlphaFoldDB" id="A0A9N9H0G6"/>
<protein>
    <submittedName>
        <fullName evidence="1">8716_t:CDS:1</fullName>
    </submittedName>
</protein>
<comment type="caution">
    <text evidence="1">The sequence shown here is derived from an EMBL/GenBank/DDBJ whole genome shotgun (WGS) entry which is preliminary data.</text>
</comment>
<dbReference type="EMBL" id="CAJVPI010002206">
    <property type="protein sequence ID" value="CAG8638311.1"/>
    <property type="molecule type" value="Genomic_DNA"/>
</dbReference>
<keyword evidence="2" id="KW-1185">Reference proteome</keyword>
<proteinExistence type="predicted"/>
<reference evidence="1" key="1">
    <citation type="submission" date="2021-06" db="EMBL/GenBank/DDBJ databases">
        <authorList>
            <person name="Kallberg Y."/>
            <person name="Tangrot J."/>
            <person name="Rosling A."/>
        </authorList>
    </citation>
    <scope>NUCLEOTIDE SEQUENCE</scope>
    <source>
        <strain evidence="1">BR232B</strain>
    </source>
</reference>
<accession>A0A9N9H0G6</accession>
<dbReference type="Proteomes" id="UP000789739">
    <property type="component" value="Unassembled WGS sequence"/>
</dbReference>
<evidence type="ECO:0000313" key="2">
    <source>
        <dbReference type="Proteomes" id="UP000789739"/>
    </source>
</evidence>
<sequence>MSRLLSLERNFKIAKKRFRVKEDLPLQIGWKEKLSTFDAFFECHETLPYKFDIDSKRNVFIVEMGGTAHSMLATTLGYMFNAPNGGILLDPPNTSHYRPDGGGVKNASDVEVHPGAYVIPKTPLTTPLRLCLQLM</sequence>
<evidence type="ECO:0000313" key="1">
    <source>
        <dbReference type="EMBL" id="CAG8638311.1"/>
    </source>
</evidence>
<name>A0A9N9H0G6_9GLOM</name>